<keyword evidence="1" id="KW-0472">Membrane</keyword>
<dbReference type="Proteomes" id="UP001479436">
    <property type="component" value="Unassembled WGS sequence"/>
</dbReference>
<evidence type="ECO:0000313" key="3">
    <source>
        <dbReference type="EMBL" id="KAK9722721.1"/>
    </source>
</evidence>
<dbReference type="PANTHER" id="PTHR42850:SF4">
    <property type="entry name" value="ZINC-DEPENDENT ENDOPOLYPHOSPHATASE"/>
    <property type="match status" value="1"/>
</dbReference>
<dbReference type="Gene3D" id="3.60.21.10">
    <property type="match status" value="1"/>
</dbReference>
<comment type="caution">
    <text evidence="3">The sequence shown here is derived from an EMBL/GenBank/DDBJ whole genome shotgun (WGS) entry which is preliminary data.</text>
</comment>
<sequence length="309" mass="35062">MNEKSYLLTSQNPKYVNIESQIIEKVAELPPRITCTKICVWLVAFMASSVLILFLCVVNIPLPMPMQELFTVSPRVLSNHSRIIVVGDVHGSLEPFERLLEKLDLKKDDTLILAGDMVTKGPDSIGVLKRAKEVGALCIRGNHDNTVIRWKELLLRYGEHKIKKRKLPHGLHMKTEHYRLANALPDDLFQYLESCPVILSIPQFSMYVVHAGLNPYLSIDHQKSKDVMNMHSIVDRKPTKKKGVGKPWWHLWNVEQSSHAHPMTVVYGHEASKGLNIQEYSVGLDSGCVKGKRLSAMIFPERTLIQVKC</sequence>
<evidence type="ECO:0000259" key="2">
    <source>
        <dbReference type="Pfam" id="PF00149"/>
    </source>
</evidence>
<dbReference type="SUPFAM" id="SSF56300">
    <property type="entry name" value="Metallo-dependent phosphatases"/>
    <property type="match status" value="1"/>
</dbReference>
<keyword evidence="1" id="KW-1133">Transmembrane helix</keyword>
<dbReference type="Pfam" id="PF00149">
    <property type="entry name" value="Metallophos"/>
    <property type="match status" value="1"/>
</dbReference>
<evidence type="ECO:0000313" key="4">
    <source>
        <dbReference type="Proteomes" id="UP001479436"/>
    </source>
</evidence>
<keyword evidence="4" id="KW-1185">Reference proteome</keyword>
<dbReference type="CDD" id="cd00144">
    <property type="entry name" value="MPP_PPP_family"/>
    <property type="match status" value="1"/>
</dbReference>
<feature type="transmembrane region" description="Helical" evidence="1">
    <location>
        <begin position="38"/>
        <end position="62"/>
    </location>
</feature>
<accession>A0ABR2W7U5</accession>
<organism evidence="3 4">
    <name type="scientific">Basidiobolus ranarum</name>
    <dbReference type="NCBI Taxonomy" id="34480"/>
    <lineage>
        <taxon>Eukaryota</taxon>
        <taxon>Fungi</taxon>
        <taxon>Fungi incertae sedis</taxon>
        <taxon>Zoopagomycota</taxon>
        <taxon>Entomophthoromycotina</taxon>
        <taxon>Basidiobolomycetes</taxon>
        <taxon>Basidiobolales</taxon>
        <taxon>Basidiobolaceae</taxon>
        <taxon>Basidiobolus</taxon>
    </lineage>
</organism>
<dbReference type="EMBL" id="JASJQH010006941">
    <property type="protein sequence ID" value="KAK9722721.1"/>
    <property type="molecule type" value="Genomic_DNA"/>
</dbReference>
<protein>
    <recommendedName>
        <fullName evidence="2">Calcineurin-like phosphoesterase domain-containing protein</fullName>
    </recommendedName>
</protein>
<feature type="domain" description="Calcineurin-like phosphoesterase" evidence="2">
    <location>
        <begin position="82"/>
        <end position="273"/>
    </location>
</feature>
<reference evidence="3 4" key="1">
    <citation type="submission" date="2023-04" db="EMBL/GenBank/DDBJ databases">
        <title>Genome of Basidiobolus ranarum AG-B5.</title>
        <authorList>
            <person name="Stajich J.E."/>
            <person name="Carter-House D."/>
            <person name="Gryganskyi A."/>
        </authorList>
    </citation>
    <scope>NUCLEOTIDE SEQUENCE [LARGE SCALE GENOMIC DNA]</scope>
    <source>
        <strain evidence="3 4">AG-B5</strain>
    </source>
</reference>
<gene>
    <name evidence="3" type="ORF">K7432_002443</name>
</gene>
<proteinExistence type="predicted"/>
<evidence type="ECO:0000256" key="1">
    <source>
        <dbReference type="SAM" id="Phobius"/>
    </source>
</evidence>
<dbReference type="InterPro" id="IPR050126">
    <property type="entry name" value="Ap4A_hydrolase"/>
</dbReference>
<keyword evidence="1" id="KW-0812">Transmembrane</keyword>
<dbReference type="PANTHER" id="PTHR42850">
    <property type="entry name" value="METALLOPHOSPHOESTERASE"/>
    <property type="match status" value="1"/>
</dbReference>
<dbReference type="InterPro" id="IPR029052">
    <property type="entry name" value="Metallo-depent_PP-like"/>
</dbReference>
<name>A0ABR2W7U5_9FUNG</name>
<dbReference type="InterPro" id="IPR004843">
    <property type="entry name" value="Calcineurin-like_PHP"/>
</dbReference>